<accession>A0A3G5AB50</accession>
<evidence type="ECO:0000256" key="1">
    <source>
        <dbReference type="SAM" id="Phobius"/>
    </source>
</evidence>
<gene>
    <name evidence="2" type="ORF">Hyperionvirus25_26</name>
</gene>
<name>A0A3G5AB50_9VIRU</name>
<feature type="transmembrane region" description="Helical" evidence="1">
    <location>
        <begin position="36"/>
        <end position="57"/>
    </location>
</feature>
<protein>
    <submittedName>
        <fullName evidence="2">Uncharacterized protein</fullName>
    </submittedName>
</protein>
<reference evidence="2" key="1">
    <citation type="submission" date="2018-10" db="EMBL/GenBank/DDBJ databases">
        <title>Hidden diversity of soil giant viruses.</title>
        <authorList>
            <person name="Schulz F."/>
            <person name="Alteio L."/>
            <person name="Goudeau D."/>
            <person name="Ryan E.M."/>
            <person name="Malmstrom R.R."/>
            <person name="Blanchard J."/>
            <person name="Woyke T."/>
        </authorList>
    </citation>
    <scope>NUCLEOTIDE SEQUENCE</scope>
    <source>
        <strain evidence="2">HYV1</strain>
    </source>
</reference>
<proteinExistence type="predicted"/>
<keyword evidence="1" id="KW-0472">Membrane</keyword>
<evidence type="ECO:0000313" key="2">
    <source>
        <dbReference type="EMBL" id="AYV84440.1"/>
    </source>
</evidence>
<feature type="transmembrane region" description="Helical" evidence="1">
    <location>
        <begin position="107"/>
        <end position="136"/>
    </location>
</feature>
<keyword evidence="1" id="KW-1133">Transmembrane helix</keyword>
<sequence length="151" mass="17128">MRAFGLLMGGLMMSHTVVGSILLDEYSGMSRVCDDVWSYCLAGVLFSCVMAVTFIAVTYWERSLVRDGLIIVGIILYNILFVWTVVLNDNADTEACVQRILVWEFYVFFRITFWFIVGSFSVIVIGIIIGSFHLYYNGDRYHHVSVIGAPE</sequence>
<organism evidence="2">
    <name type="scientific">Hyperionvirus sp</name>
    <dbReference type="NCBI Taxonomy" id="2487770"/>
    <lineage>
        <taxon>Viruses</taxon>
        <taxon>Varidnaviria</taxon>
        <taxon>Bamfordvirae</taxon>
        <taxon>Nucleocytoviricota</taxon>
        <taxon>Megaviricetes</taxon>
        <taxon>Imitervirales</taxon>
        <taxon>Mimiviridae</taxon>
        <taxon>Klosneuvirinae</taxon>
    </lineage>
</organism>
<dbReference type="EMBL" id="MK072407">
    <property type="protein sequence ID" value="AYV84440.1"/>
    <property type="molecule type" value="Genomic_DNA"/>
</dbReference>
<keyword evidence="1" id="KW-0812">Transmembrane</keyword>
<feature type="transmembrane region" description="Helical" evidence="1">
    <location>
        <begin position="69"/>
        <end position="87"/>
    </location>
</feature>